<dbReference type="Proteomes" id="UP000326678">
    <property type="component" value="Chromosome Gxm1"/>
</dbReference>
<protein>
    <submittedName>
        <fullName evidence="2">Uncharacterized protein</fullName>
    </submittedName>
</protein>
<proteinExistence type="predicted"/>
<dbReference type="EMBL" id="CP045226">
    <property type="protein sequence ID" value="QFS44445.1"/>
    <property type="molecule type" value="Genomic_DNA"/>
</dbReference>
<feature type="region of interest" description="Disordered" evidence="1">
    <location>
        <begin position="1"/>
        <end position="39"/>
    </location>
</feature>
<reference evidence="2 3" key="1">
    <citation type="submission" date="2019-10" db="EMBL/GenBank/DDBJ databases">
        <title>Genomic and transcriptomic insights into the perfect genentic adaptation of a filamentous nitrogen-fixing cyanobacterium to rice fields.</title>
        <authorList>
            <person name="Chen Z."/>
        </authorList>
    </citation>
    <scope>NUCLEOTIDE SEQUENCE [LARGE SCALE GENOMIC DNA]</scope>
    <source>
        <strain evidence="2">CCNUC1</strain>
    </source>
</reference>
<dbReference type="KEGG" id="nsh:GXM_01920"/>
<dbReference type="AlphaFoldDB" id="A0A5P8VVL9"/>
<accession>A0A5P8VVL9</accession>
<evidence type="ECO:0000313" key="3">
    <source>
        <dbReference type="Proteomes" id="UP000326678"/>
    </source>
</evidence>
<organism evidence="2 3">
    <name type="scientific">Nostoc sphaeroides CCNUC1</name>
    <dbReference type="NCBI Taxonomy" id="2653204"/>
    <lineage>
        <taxon>Bacteria</taxon>
        <taxon>Bacillati</taxon>
        <taxon>Cyanobacteriota</taxon>
        <taxon>Cyanophyceae</taxon>
        <taxon>Nostocales</taxon>
        <taxon>Nostocaceae</taxon>
        <taxon>Nostoc</taxon>
    </lineage>
</organism>
<keyword evidence="3" id="KW-1185">Reference proteome</keyword>
<gene>
    <name evidence="2" type="ORF">GXM_01920</name>
</gene>
<evidence type="ECO:0000313" key="2">
    <source>
        <dbReference type="EMBL" id="QFS44445.1"/>
    </source>
</evidence>
<name>A0A5P8VVL9_9NOSO</name>
<evidence type="ECO:0000256" key="1">
    <source>
        <dbReference type="SAM" id="MobiDB-lite"/>
    </source>
</evidence>
<sequence>MQVKSSAKDERIQESEFRSDALSLPKGQNSGVRIQEKFT</sequence>
<feature type="compositionally biased region" description="Basic and acidic residues" evidence="1">
    <location>
        <begin position="1"/>
        <end position="19"/>
    </location>
</feature>